<keyword evidence="3" id="KW-0540">Nuclease</keyword>
<feature type="domain" description="DHHA1" evidence="8">
    <location>
        <begin position="317"/>
        <end position="412"/>
    </location>
</feature>
<dbReference type="Gene3D" id="3.90.1640.30">
    <property type="match status" value="1"/>
</dbReference>
<evidence type="ECO:0000259" key="7">
    <source>
        <dbReference type="Pfam" id="PF01368"/>
    </source>
</evidence>
<dbReference type="Gene3D" id="3.10.310.30">
    <property type="match status" value="1"/>
</dbReference>
<reference evidence="10" key="2">
    <citation type="submission" date="2023-01" db="EMBL/GenBank/DDBJ databases">
        <title>Draft genome sequence of Litoribrevibacter albus strain NBRC 110071.</title>
        <authorList>
            <person name="Sun Q."/>
            <person name="Mori K."/>
        </authorList>
    </citation>
    <scope>NUCLEOTIDE SEQUENCE</scope>
    <source>
        <strain evidence="10">NBRC 110071</strain>
    </source>
</reference>
<evidence type="ECO:0000256" key="4">
    <source>
        <dbReference type="ARBA" id="ARBA00022801"/>
    </source>
</evidence>
<dbReference type="InterPro" id="IPR003156">
    <property type="entry name" value="DHHA1_dom"/>
</dbReference>
<evidence type="ECO:0000259" key="9">
    <source>
        <dbReference type="Pfam" id="PF17768"/>
    </source>
</evidence>
<reference evidence="10" key="1">
    <citation type="journal article" date="2014" name="Int. J. Syst. Evol. Microbiol.">
        <title>Complete genome sequence of Corynebacterium casei LMG S-19264T (=DSM 44701T), isolated from a smear-ripened cheese.</title>
        <authorList>
            <consortium name="US DOE Joint Genome Institute (JGI-PGF)"/>
            <person name="Walter F."/>
            <person name="Albersmeier A."/>
            <person name="Kalinowski J."/>
            <person name="Ruckert C."/>
        </authorList>
    </citation>
    <scope>NUCLEOTIDE SEQUENCE</scope>
    <source>
        <strain evidence="10">NBRC 110071</strain>
    </source>
</reference>
<dbReference type="Proteomes" id="UP001161389">
    <property type="component" value="Unassembled WGS sequence"/>
</dbReference>
<comment type="caution">
    <text evidence="10">The sequence shown here is derived from an EMBL/GenBank/DDBJ whole genome shotgun (WGS) entry which is preliminary data.</text>
</comment>
<feature type="coiled-coil region" evidence="6">
    <location>
        <begin position="275"/>
        <end position="302"/>
    </location>
</feature>
<dbReference type="GO" id="GO:0006310">
    <property type="term" value="P:DNA recombination"/>
    <property type="evidence" value="ECO:0007669"/>
    <property type="project" value="InterPro"/>
</dbReference>
<dbReference type="InterPro" id="IPR038763">
    <property type="entry name" value="DHH_sf"/>
</dbReference>
<dbReference type="NCBIfam" id="TIGR00644">
    <property type="entry name" value="recJ"/>
    <property type="match status" value="1"/>
</dbReference>
<evidence type="ECO:0000256" key="2">
    <source>
        <dbReference type="ARBA" id="ARBA00019841"/>
    </source>
</evidence>
<dbReference type="InterPro" id="IPR051673">
    <property type="entry name" value="SSDNA_exonuclease_RecJ"/>
</dbReference>
<protein>
    <recommendedName>
        <fullName evidence="2">Single-stranded-DNA-specific exonuclease RecJ</fullName>
    </recommendedName>
</protein>
<dbReference type="GO" id="GO:0008409">
    <property type="term" value="F:5'-3' exonuclease activity"/>
    <property type="evidence" value="ECO:0007669"/>
    <property type="project" value="InterPro"/>
</dbReference>
<keyword evidence="11" id="KW-1185">Reference proteome</keyword>
<accession>A0AA37S7E6</accession>
<comment type="similarity">
    <text evidence="1">Belongs to the RecJ family.</text>
</comment>
<dbReference type="EMBL" id="BSNM01000003">
    <property type="protein sequence ID" value="GLQ29904.1"/>
    <property type="molecule type" value="Genomic_DNA"/>
</dbReference>
<dbReference type="Pfam" id="PF17768">
    <property type="entry name" value="RecJ_OB"/>
    <property type="match status" value="1"/>
</dbReference>
<keyword evidence="5 10" id="KW-0269">Exonuclease</keyword>
<evidence type="ECO:0000256" key="3">
    <source>
        <dbReference type="ARBA" id="ARBA00022722"/>
    </source>
</evidence>
<dbReference type="FunFam" id="3.90.1640.30:FF:000001">
    <property type="entry name" value="Single-stranded-DNA-specific exonuclease RecJ"/>
    <property type="match status" value="1"/>
</dbReference>
<dbReference type="Pfam" id="PF02272">
    <property type="entry name" value="DHHA1"/>
    <property type="match status" value="1"/>
</dbReference>
<dbReference type="PANTHER" id="PTHR30255">
    <property type="entry name" value="SINGLE-STRANDED-DNA-SPECIFIC EXONUCLEASE RECJ"/>
    <property type="match status" value="1"/>
</dbReference>
<organism evidence="10 11">
    <name type="scientific">Litoribrevibacter albus</name>
    <dbReference type="NCBI Taxonomy" id="1473156"/>
    <lineage>
        <taxon>Bacteria</taxon>
        <taxon>Pseudomonadati</taxon>
        <taxon>Pseudomonadota</taxon>
        <taxon>Gammaproteobacteria</taxon>
        <taxon>Oceanospirillales</taxon>
        <taxon>Oceanospirillaceae</taxon>
        <taxon>Litoribrevibacter</taxon>
    </lineage>
</organism>
<evidence type="ECO:0000259" key="8">
    <source>
        <dbReference type="Pfam" id="PF02272"/>
    </source>
</evidence>
<name>A0AA37S7E6_9GAMM</name>
<dbReference type="SUPFAM" id="SSF64182">
    <property type="entry name" value="DHH phosphoesterases"/>
    <property type="match status" value="1"/>
</dbReference>
<keyword evidence="6" id="KW-0175">Coiled coil</keyword>
<feature type="domain" description="RecJ OB" evidence="9">
    <location>
        <begin position="427"/>
        <end position="529"/>
    </location>
</feature>
<dbReference type="GO" id="GO:0006281">
    <property type="term" value="P:DNA repair"/>
    <property type="evidence" value="ECO:0007669"/>
    <property type="project" value="InterPro"/>
</dbReference>
<evidence type="ECO:0000256" key="6">
    <source>
        <dbReference type="SAM" id="Coils"/>
    </source>
</evidence>
<evidence type="ECO:0000313" key="11">
    <source>
        <dbReference type="Proteomes" id="UP001161389"/>
    </source>
</evidence>
<dbReference type="InterPro" id="IPR004610">
    <property type="entry name" value="RecJ"/>
</dbReference>
<gene>
    <name evidence="10" type="primary">recJ</name>
    <name evidence="10" type="ORF">GCM10007876_03820</name>
</gene>
<dbReference type="Pfam" id="PF01368">
    <property type="entry name" value="DHH"/>
    <property type="match status" value="1"/>
</dbReference>
<feature type="domain" description="DDH" evidence="7">
    <location>
        <begin position="33"/>
        <end position="193"/>
    </location>
</feature>
<evidence type="ECO:0000256" key="5">
    <source>
        <dbReference type="ARBA" id="ARBA00022839"/>
    </source>
</evidence>
<dbReference type="InterPro" id="IPR001667">
    <property type="entry name" value="DDH_dom"/>
</dbReference>
<dbReference type="InterPro" id="IPR041122">
    <property type="entry name" value="RecJ_OB"/>
</dbReference>
<keyword evidence="4" id="KW-0378">Hydrolase</keyword>
<dbReference type="PANTHER" id="PTHR30255:SF2">
    <property type="entry name" value="SINGLE-STRANDED-DNA-SPECIFIC EXONUCLEASE RECJ"/>
    <property type="match status" value="1"/>
</dbReference>
<evidence type="ECO:0000313" key="10">
    <source>
        <dbReference type="EMBL" id="GLQ29904.1"/>
    </source>
</evidence>
<sequence>MEFSLKRLLSPDGIKGINSAAMILAAAIIKQQRILIVGDFDADGATSTALSVRCLKAFGGRQVSYLVPNRFEYGYGLSPELVRDAVRFSPDVIMTVDNGISSVEGVEEANRLGIKVVVTDHHLVGNELPKAAAIVNPNQPGCEFESKAMAGVGVAFYTMLAVRRVLREQGWFEQQALAEPNMSQFLDLVAVGTVSDLVPLDRNNRIMVAMGLERIRSGRAIPGIYALLQVAKRLPKNLTSTDIGFAIGPRINAAGRLDDMSEGIECLLADDPNKALELAANLDSLNRERKSIETSMREEAERFVDALVSSQGLPKGVVVYQQDWHEGVVGIVASRIKERFYRPVVAFAESGEGIIKGSARSIPGLHLRDCLDLVHKQNPGLIHKFGGHAMAAGLTIGAGMVDQFQVAFNRVLDQHFSHVDFQQKLLTDGELAANELTLSNAELLTMKFPWGQQFAEPLFEGEFTVDSIRVLNGGHIKWVLLSELGELVDAIFFNVKNPEGFEGASKVKLCYRLAVNEFRDRRTLQLMVEFATLL</sequence>
<proteinExistence type="inferred from homology"/>
<dbReference type="AlphaFoldDB" id="A0AA37S7E6"/>
<dbReference type="GO" id="GO:0003676">
    <property type="term" value="F:nucleic acid binding"/>
    <property type="evidence" value="ECO:0007669"/>
    <property type="project" value="InterPro"/>
</dbReference>
<evidence type="ECO:0000256" key="1">
    <source>
        <dbReference type="ARBA" id="ARBA00005915"/>
    </source>
</evidence>